<proteinExistence type="predicted"/>
<feature type="compositionally biased region" description="Basic and acidic residues" evidence="1">
    <location>
        <begin position="290"/>
        <end position="309"/>
    </location>
</feature>
<organism evidence="2 3">
    <name type="scientific">Calocera cornea HHB12733</name>
    <dbReference type="NCBI Taxonomy" id="1353952"/>
    <lineage>
        <taxon>Eukaryota</taxon>
        <taxon>Fungi</taxon>
        <taxon>Dikarya</taxon>
        <taxon>Basidiomycota</taxon>
        <taxon>Agaricomycotina</taxon>
        <taxon>Dacrymycetes</taxon>
        <taxon>Dacrymycetales</taxon>
        <taxon>Dacrymycetaceae</taxon>
        <taxon>Calocera</taxon>
    </lineage>
</organism>
<feature type="region of interest" description="Disordered" evidence="1">
    <location>
        <begin position="176"/>
        <end position="309"/>
    </location>
</feature>
<evidence type="ECO:0008006" key="4">
    <source>
        <dbReference type="Google" id="ProtNLM"/>
    </source>
</evidence>
<dbReference type="OrthoDB" id="10267737at2759"/>
<reference evidence="2 3" key="1">
    <citation type="journal article" date="2016" name="Mol. Biol. Evol.">
        <title>Comparative Genomics of Early-Diverging Mushroom-Forming Fungi Provides Insights into the Origins of Lignocellulose Decay Capabilities.</title>
        <authorList>
            <person name="Nagy L.G."/>
            <person name="Riley R."/>
            <person name="Tritt A."/>
            <person name="Adam C."/>
            <person name="Daum C."/>
            <person name="Floudas D."/>
            <person name="Sun H."/>
            <person name="Yadav J.S."/>
            <person name="Pangilinan J."/>
            <person name="Larsson K.H."/>
            <person name="Matsuura K."/>
            <person name="Barry K."/>
            <person name="Labutti K."/>
            <person name="Kuo R."/>
            <person name="Ohm R.A."/>
            <person name="Bhattacharya S.S."/>
            <person name="Shirouzu T."/>
            <person name="Yoshinaga Y."/>
            <person name="Martin F.M."/>
            <person name="Grigoriev I.V."/>
            <person name="Hibbett D.S."/>
        </authorList>
    </citation>
    <scope>NUCLEOTIDE SEQUENCE [LARGE SCALE GENOMIC DNA]</scope>
    <source>
        <strain evidence="2 3">HHB12733</strain>
    </source>
</reference>
<feature type="region of interest" description="Disordered" evidence="1">
    <location>
        <begin position="338"/>
        <end position="443"/>
    </location>
</feature>
<keyword evidence="3" id="KW-1185">Reference proteome</keyword>
<evidence type="ECO:0000313" key="2">
    <source>
        <dbReference type="EMBL" id="KZT58273.1"/>
    </source>
</evidence>
<feature type="compositionally biased region" description="Basic and acidic residues" evidence="1">
    <location>
        <begin position="354"/>
        <end position="364"/>
    </location>
</feature>
<sequence>MQDSVSRLKDLFVDKAGSPLAFYLPPQCIDDADLVSLEEDLAAHGGTLCRSVSDADIILADPRRLDALDDTQPHHVVLDKRWVDICLVAKGVLGADTNWANQVLRQRGDCSQSKRYDRPLLRVSTSTEKLTLPSIHDLGLLKDDVTTQVSSIRRSGASCTQTSAVLQSCYAALDDASGRPPSSVYRGQSPRYGSPRLREASPAYVSDGFPRPARKHEASRRDDWRYPSSPLYRRPYEYAAPERLQQGHRGYRDPEYQRDGSNGFEYAGRREHDRSLEERGRIAPPRYPSRHPDPLREDKHFGRDLHRPKDELYYAQLRDDRYSPPNKRSPRSYAHLPEKYAHESPGPSWSSSSPEDKAYPETPEKSVPALHIIPYQDPSRLDPSERPSPKVYRGGYPVESKAVGMTKPTYIMSDGKPWHEEHPEPPPPPEAPPEKEKSKRHKQYSEADDWFIVNYANWIMRREPKIEMKELYARIQEKMIYHTYLALYLRVNKSKPYFRRLGMVERALSRRVQTSSGRKKKALDPDLLPLGKMSLLDKS</sequence>
<protein>
    <recommendedName>
        <fullName evidence="4">BRCT domain-containing protein</fullName>
    </recommendedName>
</protein>
<dbReference type="Proteomes" id="UP000076842">
    <property type="component" value="Unassembled WGS sequence"/>
</dbReference>
<dbReference type="EMBL" id="KV423953">
    <property type="protein sequence ID" value="KZT58273.1"/>
    <property type="molecule type" value="Genomic_DNA"/>
</dbReference>
<evidence type="ECO:0000313" key="3">
    <source>
        <dbReference type="Proteomes" id="UP000076842"/>
    </source>
</evidence>
<accession>A0A165GN47</accession>
<dbReference type="AlphaFoldDB" id="A0A165GN47"/>
<feature type="compositionally biased region" description="Basic and acidic residues" evidence="1">
    <location>
        <begin position="215"/>
        <end position="225"/>
    </location>
</feature>
<name>A0A165GN47_9BASI</name>
<feature type="compositionally biased region" description="Low complexity" evidence="1">
    <location>
        <begin position="344"/>
        <end position="353"/>
    </location>
</feature>
<feature type="compositionally biased region" description="Basic and acidic residues" evidence="1">
    <location>
        <begin position="379"/>
        <end position="388"/>
    </location>
</feature>
<feature type="compositionally biased region" description="Basic and acidic residues" evidence="1">
    <location>
        <begin position="267"/>
        <end position="281"/>
    </location>
</feature>
<evidence type="ECO:0000256" key="1">
    <source>
        <dbReference type="SAM" id="MobiDB-lite"/>
    </source>
</evidence>
<dbReference type="InParanoid" id="A0A165GN47"/>
<gene>
    <name evidence="2" type="ORF">CALCODRAFT_482523</name>
</gene>